<dbReference type="Proteomes" id="UP001062846">
    <property type="component" value="Chromosome 11"/>
</dbReference>
<evidence type="ECO:0000313" key="1">
    <source>
        <dbReference type="EMBL" id="KAI8531309.1"/>
    </source>
</evidence>
<evidence type="ECO:0000313" key="2">
    <source>
        <dbReference type="Proteomes" id="UP001062846"/>
    </source>
</evidence>
<proteinExistence type="predicted"/>
<dbReference type="EMBL" id="CM046398">
    <property type="protein sequence ID" value="KAI8531309.1"/>
    <property type="molecule type" value="Genomic_DNA"/>
</dbReference>
<gene>
    <name evidence="1" type="ORF">RHMOL_Rhmol11G0126400</name>
</gene>
<keyword evidence="2" id="KW-1185">Reference proteome</keyword>
<comment type="caution">
    <text evidence="1">The sequence shown here is derived from an EMBL/GenBank/DDBJ whole genome shotgun (WGS) entry which is preliminary data.</text>
</comment>
<accession>A0ACC0LSJ9</accession>
<reference evidence="1" key="1">
    <citation type="submission" date="2022-02" db="EMBL/GenBank/DDBJ databases">
        <title>Plant Genome Project.</title>
        <authorList>
            <person name="Zhang R.-G."/>
        </authorList>
    </citation>
    <scope>NUCLEOTIDE SEQUENCE</scope>
    <source>
        <strain evidence="1">AT1</strain>
    </source>
</reference>
<protein>
    <submittedName>
        <fullName evidence="1">Uncharacterized protein</fullName>
    </submittedName>
</protein>
<organism evidence="1 2">
    <name type="scientific">Rhododendron molle</name>
    <name type="common">Chinese azalea</name>
    <name type="synonym">Azalea mollis</name>
    <dbReference type="NCBI Taxonomy" id="49168"/>
    <lineage>
        <taxon>Eukaryota</taxon>
        <taxon>Viridiplantae</taxon>
        <taxon>Streptophyta</taxon>
        <taxon>Embryophyta</taxon>
        <taxon>Tracheophyta</taxon>
        <taxon>Spermatophyta</taxon>
        <taxon>Magnoliopsida</taxon>
        <taxon>eudicotyledons</taxon>
        <taxon>Gunneridae</taxon>
        <taxon>Pentapetalae</taxon>
        <taxon>asterids</taxon>
        <taxon>Ericales</taxon>
        <taxon>Ericaceae</taxon>
        <taxon>Ericoideae</taxon>
        <taxon>Rhodoreae</taxon>
        <taxon>Rhododendron</taxon>
    </lineage>
</organism>
<sequence>MANRGDGGDKGEVIDQTEDRGGPMAIQTEDLTTVREGVSTGAEGIRDSDGVQGRSEKVGDNEDRRASEAEPRATEQARVVGFRVDPVGFVLTVEGSSVIGGSSDVAGSSGVGGDDTGPVESPPRDSAKGKSAVIEEEQVEEVHIEEVQTTEAAPVEIQAEDVAFRPPAGAATSSRHVPITYDDIAEHAPDELVARLLAERPDIGEIVLKAKEDQARAIEEAEAATRAERERAGEGLAADVQAEEREAEEALGPRVSAVAEAGAMERPEFSEETYMPPRPHLFVPLGFAGYRPPQQTDYDPELMLRDPGVHIANTWAEVYPFAFT</sequence>
<name>A0ACC0LSJ9_RHOML</name>